<keyword evidence="1" id="KW-0812">Transmembrane</keyword>
<evidence type="ECO:0000313" key="2">
    <source>
        <dbReference type="EMBL" id="ODQ78732.1"/>
    </source>
</evidence>
<reference evidence="3" key="1">
    <citation type="submission" date="2016-05" db="EMBL/GenBank/DDBJ databases">
        <title>Comparative genomics of biotechnologically important yeasts.</title>
        <authorList>
            <consortium name="DOE Joint Genome Institute"/>
            <person name="Riley R."/>
            <person name="Haridas S."/>
            <person name="Wolfe K.H."/>
            <person name="Lopes M.R."/>
            <person name="Hittinger C.T."/>
            <person name="Goker M."/>
            <person name="Salamov A."/>
            <person name="Wisecaver J."/>
            <person name="Long T.M."/>
            <person name="Aerts A.L."/>
            <person name="Barry K."/>
            <person name="Choi C."/>
            <person name="Clum A."/>
            <person name="Coughlan A.Y."/>
            <person name="Deshpande S."/>
            <person name="Douglass A.P."/>
            <person name="Hanson S.J."/>
            <person name="Klenk H.-P."/>
            <person name="Labutti K."/>
            <person name="Lapidus A."/>
            <person name="Lindquist E."/>
            <person name="Lipzen A."/>
            <person name="Meier-Kolthoff J.P."/>
            <person name="Ohm R.A."/>
            <person name="Otillar R.P."/>
            <person name="Pangilinan J."/>
            <person name="Peng Y."/>
            <person name="Rokas A."/>
            <person name="Rosa C.A."/>
            <person name="Scheuner C."/>
            <person name="Sibirny A.A."/>
            <person name="Slot J.C."/>
            <person name="Stielow J.B."/>
            <person name="Sun H."/>
            <person name="Kurtzman C.P."/>
            <person name="Blackwell M."/>
            <person name="Grigoriev I.V."/>
            <person name="Jeffries T.W."/>
        </authorList>
    </citation>
    <scope>NUCLEOTIDE SEQUENCE [LARGE SCALE GENOMIC DNA]</scope>
    <source>
        <strain evidence="3">NRRL Y-12698</strain>
    </source>
</reference>
<keyword evidence="1" id="KW-1133">Transmembrane helix</keyword>
<evidence type="ECO:0000313" key="3">
    <source>
        <dbReference type="Proteomes" id="UP000094336"/>
    </source>
</evidence>
<gene>
    <name evidence="2" type="ORF">BABINDRAFT_152480</name>
</gene>
<dbReference type="GeneID" id="30145094"/>
<sequence>MYILYLRFYGTQGLIHKVLGWNLAEAGKTVLQRATSANGKTTPAERTATPAVLLLWLLDVDWLLLLLVALWWTVVALWRAVVTLWWAVVLLVALWWALLVALLLIES</sequence>
<keyword evidence="1" id="KW-0472">Membrane</keyword>
<dbReference type="AlphaFoldDB" id="A0A1E3QNR6"/>
<dbReference type="RefSeq" id="XP_018984060.1">
    <property type="nucleotide sequence ID" value="XM_019127241.1"/>
</dbReference>
<name>A0A1E3QNR6_9ASCO</name>
<accession>A0A1E3QNR6</accession>
<dbReference type="Proteomes" id="UP000094336">
    <property type="component" value="Unassembled WGS sequence"/>
</dbReference>
<dbReference type="EMBL" id="KV454434">
    <property type="protein sequence ID" value="ODQ78732.1"/>
    <property type="molecule type" value="Genomic_DNA"/>
</dbReference>
<protein>
    <submittedName>
        <fullName evidence="2">Uncharacterized protein</fullName>
    </submittedName>
</protein>
<feature type="transmembrane region" description="Helical" evidence="1">
    <location>
        <begin position="84"/>
        <end position="105"/>
    </location>
</feature>
<keyword evidence="3" id="KW-1185">Reference proteome</keyword>
<organism evidence="2 3">
    <name type="scientific">Babjeviella inositovora NRRL Y-12698</name>
    <dbReference type="NCBI Taxonomy" id="984486"/>
    <lineage>
        <taxon>Eukaryota</taxon>
        <taxon>Fungi</taxon>
        <taxon>Dikarya</taxon>
        <taxon>Ascomycota</taxon>
        <taxon>Saccharomycotina</taxon>
        <taxon>Pichiomycetes</taxon>
        <taxon>Serinales incertae sedis</taxon>
        <taxon>Babjeviella</taxon>
    </lineage>
</organism>
<feature type="transmembrane region" description="Helical" evidence="1">
    <location>
        <begin position="53"/>
        <end position="78"/>
    </location>
</feature>
<evidence type="ECO:0000256" key="1">
    <source>
        <dbReference type="SAM" id="Phobius"/>
    </source>
</evidence>
<proteinExistence type="predicted"/>